<evidence type="ECO:0000313" key="3">
    <source>
        <dbReference type="EMBL" id="NVZ10060.1"/>
    </source>
</evidence>
<dbReference type="Pfam" id="PF14301">
    <property type="entry name" value="DUF4376"/>
    <property type="match status" value="1"/>
</dbReference>
<reference evidence="3 4" key="1">
    <citation type="submission" date="2020-06" db="EMBL/GenBank/DDBJ databases">
        <title>Whole-genome sequence of Allochromatium humboldtianum DSM 21881, type strain.</title>
        <authorList>
            <person name="Kyndt J.A."/>
            <person name="Meyer T.E."/>
        </authorList>
    </citation>
    <scope>NUCLEOTIDE SEQUENCE [LARGE SCALE GENOMIC DNA]</scope>
    <source>
        <strain evidence="3 4">DSM 21881</strain>
    </source>
</reference>
<dbReference type="EMBL" id="JABZEO010000007">
    <property type="protein sequence ID" value="NVZ10060.1"/>
    <property type="molecule type" value="Genomic_DNA"/>
</dbReference>
<organism evidence="3 4">
    <name type="scientific">Allochromatium humboldtianum</name>
    <dbReference type="NCBI Taxonomy" id="504901"/>
    <lineage>
        <taxon>Bacteria</taxon>
        <taxon>Pseudomonadati</taxon>
        <taxon>Pseudomonadota</taxon>
        <taxon>Gammaproteobacteria</taxon>
        <taxon>Chromatiales</taxon>
        <taxon>Chromatiaceae</taxon>
        <taxon>Allochromatium</taxon>
    </lineage>
</organism>
<dbReference type="RefSeq" id="WP_176976795.1">
    <property type="nucleotide sequence ID" value="NZ_JABZEO010000007.1"/>
</dbReference>
<gene>
    <name evidence="3" type="ORF">HW932_12395</name>
</gene>
<feature type="coiled-coil region" evidence="1">
    <location>
        <begin position="59"/>
        <end position="86"/>
    </location>
</feature>
<dbReference type="InterPro" id="IPR025484">
    <property type="entry name" value="DUF4376"/>
</dbReference>
<dbReference type="AlphaFoldDB" id="A0A850RGL7"/>
<evidence type="ECO:0000259" key="2">
    <source>
        <dbReference type="Pfam" id="PF14301"/>
    </source>
</evidence>
<proteinExistence type="predicted"/>
<evidence type="ECO:0000256" key="1">
    <source>
        <dbReference type="SAM" id="Coils"/>
    </source>
</evidence>
<keyword evidence="1" id="KW-0175">Coiled coil</keyword>
<protein>
    <submittedName>
        <fullName evidence="3">DUF4376 domain-containing protein</fullName>
    </submittedName>
</protein>
<sequence>MRTIYQIDHGFLGETAEIEPGQPAPAGWTFTAPPKIPRGKAAKWDGENGNGWTLVPTAEEKAAQVAQEVMQQAQQLRERLAAVDAERDARIARGKPHPFPDGTTGTVQLRHERDTVNVNAVATAGTALMAAGSSDTVSFRDAEDVTHTLTGAEAVQFGLAVMQWVSAHYAAAWAHKDAIRALADRGDVQALADYDIQTGWPEQEVEEASS</sequence>
<dbReference type="Proteomes" id="UP000592294">
    <property type="component" value="Unassembled WGS sequence"/>
</dbReference>
<name>A0A850RGL7_9GAMM</name>
<comment type="caution">
    <text evidence="3">The sequence shown here is derived from an EMBL/GenBank/DDBJ whole genome shotgun (WGS) entry which is preliminary data.</text>
</comment>
<accession>A0A850RGL7</accession>
<keyword evidence="4" id="KW-1185">Reference proteome</keyword>
<feature type="domain" description="DUF4376" evidence="2">
    <location>
        <begin position="78"/>
        <end position="187"/>
    </location>
</feature>
<evidence type="ECO:0000313" key="4">
    <source>
        <dbReference type="Proteomes" id="UP000592294"/>
    </source>
</evidence>